<accession>A0A1M7Z324</accession>
<dbReference type="AlphaFoldDB" id="A0A1M7Z324"/>
<reference evidence="3" key="1">
    <citation type="submission" date="2016-12" db="EMBL/GenBank/DDBJ databases">
        <authorList>
            <person name="Rodrigo-Torres L."/>
            <person name="Arahal R.D."/>
            <person name="Lucena T."/>
        </authorList>
    </citation>
    <scope>NUCLEOTIDE SEQUENCE [LARGE SCALE GENOMIC DNA]</scope>
</reference>
<dbReference type="Pfam" id="PF13503">
    <property type="entry name" value="DUF4123"/>
    <property type="match status" value="1"/>
</dbReference>
<dbReference type="RefSeq" id="WP_073586643.1">
    <property type="nucleotide sequence ID" value="NZ_AP024898.1"/>
</dbReference>
<dbReference type="Proteomes" id="UP000184600">
    <property type="component" value="Unassembled WGS sequence"/>
</dbReference>
<feature type="domain" description="DUF4123" evidence="1">
    <location>
        <begin position="35"/>
        <end position="153"/>
    </location>
</feature>
<organism evidence="2 3">
    <name type="scientific">Vibrio quintilis</name>
    <dbReference type="NCBI Taxonomy" id="1117707"/>
    <lineage>
        <taxon>Bacteria</taxon>
        <taxon>Pseudomonadati</taxon>
        <taxon>Pseudomonadota</taxon>
        <taxon>Gammaproteobacteria</taxon>
        <taxon>Vibrionales</taxon>
        <taxon>Vibrionaceae</taxon>
        <taxon>Vibrio</taxon>
    </lineage>
</organism>
<name>A0A1M7Z324_9VIBR</name>
<evidence type="ECO:0000313" key="2">
    <source>
        <dbReference type="EMBL" id="SHO59234.1"/>
    </source>
</evidence>
<dbReference type="EMBL" id="FRFG01000108">
    <property type="protein sequence ID" value="SHO59234.1"/>
    <property type="molecule type" value="Genomic_DNA"/>
</dbReference>
<protein>
    <recommendedName>
        <fullName evidence="1">DUF4123 domain-containing protein</fullName>
    </recommendedName>
</protein>
<dbReference type="InterPro" id="IPR025391">
    <property type="entry name" value="DUF4123"/>
</dbReference>
<evidence type="ECO:0000313" key="3">
    <source>
        <dbReference type="Proteomes" id="UP000184600"/>
    </source>
</evidence>
<sequence>MHDTPPDTGTLTGIEPVQIPLADWQQMLTEPGWLLVAEASVNDDVMTFAEGQDSPAHNRLFWGQVGAQNAALSPYLLTAESWDWFEAHIATQATWGMAVRIDPSLLAHSPERQMEMVLRHLRAWTMVDHPQEGPVILRISEWEVFTTLWQASGSLSRHHLRGPLGAVAYWQPGASQVDYLSFDTPPDTALAATMPLPLVLTEAQDKALTLRTEQQHYRSYQQHLQAHHSEETADWDEAQFDDYLYTHLTRAKQHGFGDHPELLKYLTLTIVVGEDFITRPWAQAILGEPEMIGEKDRMSRLVERALDALDEENEESDVV</sequence>
<gene>
    <name evidence="2" type="ORF">VQ7734_05014</name>
</gene>
<proteinExistence type="predicted"/>
<keyword evidence="3" id="KW-1185">Reference proteome</keyword>
<evidence type="ECO:0000259" key="1">
    <source>
        <dbReference type="Pfam" id="PF13503"/>
    </source>
</evidence>
<dbReference type="STRING" id="1117707.VQ7734_05014"/>